<dbReference type="SUPFAM" id="SSF54373">
    <property type="entry name" value="FAD-linked reductases, C-terminal domain"/>
    <property type="match status" value="1"/>
</dbReference>
<dbReference type="InterPro" id="IPR050281">
    <property type="entry name" value="Flavin_monoamine_oxidase"/>
</dbReference>
<name>A0AA88IG93_ARTSF</name>
<dbReference type="SUPFAM" id="SSF51905">
    <property type="entry name" value="FAD/NAD(P)-binding domain"/>
    <property type="match status" value="1"/>
</dbReference>
<keyword evidence="1" id="KW-0472">Membrane</keyword>
<dbReference type="Gene3D" id="3.50.50.60">
    <property type="entry name" value="FAD/NAD(P)-binding domain"/>
    <property type="match status" value="1"/>
</dbReference>
<dbReference type="Proteomes" id="UP001187531">
    <property type="component" value="Unassembled WGS sequence"/>
</dbReference>
<evidence type="ECO:0000256" key="1">
    <source>
        <dbReference type="SAM" id="Phobius"/>
    </source>
</evidence>
<dbReference type="PANTHER" id="PTHR10742:SF398">
    <property type="entry name" value="AMINE OXIDASE DOMAIN-CONTAINING PROTEIN-RELATED"/>
    <property type="match status" value="1"/>
</dbReference>
<organism evidence="3 4">
    <name type="scientific">Artemia franciscana</name>
    <name type="common">Brine shrimp</name>
    <name type="synonym">Artemia sanfranciscana</name>
    <dbReference type="NCBI Taxonomy" id="6661"/>
    <lineage>
        <taxon>Eukaryota</taxon>
        <taxon>Metazoa</taxon>
        <taxon>Ecdysozoa</taxon>
        <taxon>Arthropoda</taxon>
        <taxon>Crustacea</taxon>
        <taxon>Branchiopoda</taxon>
        <taxon>Anostraca</taxon>
        <taxon>Artemiidae</taxon>
        <taxon>Artemia</taxon>
    </lineage>
</organism>
<dbReference type="PANTHER" id="PTHR10742">
    <property type="entry name" value="FLAVIN MONOAMINE OXIDASE"/>
    <property type="match status" value="1"/>
</dbReference>
<keyword evidence="4" id="KW-1185">Reference proteome</keyword>
<sequence>MDSSTSLCDVIIIGAGLAGLSAASYLIENGVFDILILEGDNRVGGRVQTFVDNSSEAVFDFGAQWIHGSTDNSLWKFAKGKNLIEEEIRTYDGEGLFLREGGREISETLVSEVKEVVNSWLEECCSFSRSHGNGIIPSSVLEYLEEKKQNYLESCDNNLDDREALLQWNIRYQIIDNACFSMEELCSKAWGEYKECEGEYCNTIKGGFMKIVENLLESVPEENIIKNSKVFSIQLVDDLNINGAVLVKSTSGYYLANHVIYTPSISCLKTNCDIFVPSLENPILKGISHISMGSINKIFLIFQDKFWDDDTKGFQIVFDDTNGNEKEWYHDLTGFDIFPFHRNCLVAWVGGHGALLTEKLDCQTLKSDCHNLLQRFYLKRHIPPIETIHRTKWHSNSLIKGAYSYRTAPFDMCLQDPIWSKEDKPLLLFAGEAYSYSHYATAHGAYESGRDQASKLVKWRKGIL</sequence>
<evidence type="ECO:0000313" key="3">
    <source>
        <dbReference type="EMBL" id="KAK2723721.1"/>
    </source>
</evidence>
<dbReference type="Gene3D" id="3.90.660.10">
    <property type="match status" value="1"/>
</dbReference>
<protein>
    <recommendedName>
        <fullName evidence="2">Amine oxidase domain-containing protein</fullName>
    </recommendedName>
</protein>
<keyword evidence="1" id="KW-1133">Transmembrane helix</keyword>
<dbReference type="GO" id="GO:0046592">
    <property type="term" value="F:polyamine oxidase activity"/>
    <property type="evidence" value="ECO:0007669"/>
    <property type="project" value="TreeGrafter"/>
</dbReference>
<gene>
    <name evidence="3" type="ORF">QYM36_002161</name>
</gene>
<evidence type="ECO:0000259" key="2">
    <source>
        <dbReference type="Pfam" id="PF01593"/>
    </source>
</evidence>
<keyword evidence="1" id="KW-0812">Transmembrane</keyword>
<comment type="caution">
    <text evidence="3">The sequence shown here is derived from an EMBL/GenBank/DDBJ whole genome shotgun (WGS) entry which is preliminary data.</text>
</comment>
<dbReference type="EMBL" id="JAVRJZ010000004">
    <property type="protein sequence ID" value="KAK2723721.1"/>
    <property type="molecule type" value="Genomic_DNA"/>
</dbReference>
<accession>A0AA88IG93</accession>
<dbReference type="AlphaFoldDB" id="A0AA88IG93"/>
<dbReference type="Pfam" id="PF01593">
    <property type="entry name" value="Amino_oxidase"/>
    <property type="match status" value="1"/>
</dbReference>
<evidence type="ECO:0000313" key="4">
    <source>
        <dbReference type="Proteomes" id="UP001187531"/>
    </source>
</evidence>
<feature type="transmembrane region" description="Helical" evidence="1">
    <location>
        <begin position="7"/>
        <end position="27"/>
    </location>
</feature>
<dbReference type="InterPro" id="IPR002937">
    <property type="entry name" value="Amino_oxidase"/>
</dbReference>
<dbReference type="InterPro" id="IPR036188">
    <property type="entry name" value="FAD/NAD-bd_sf"/>
</dbReference>
<reference evidence="3" key="1">
    <citation type="submission" date="2023-07" db="EMBL/GenBank/DDBJ databases">
        <title>Chromosome-level genome assembly of Artemia franciscana.</title>
        <authorList>
            <person name="Jo E."/>
        </authorList>
    </citation>
    <scope>NUCLEOTIDE SEQUENCE</scope>
    <source>
        <tissue evidence="3">Whole body</tissue>
    </source>
</reference>
<proteinExistence type="predicted"/>
<feature type="domain" description="Amine oxidase" evidence="2">
    <location>
        <begin position="17"/>
        <end position="455"/>
    </location>
</feature>